<dbReference type="Proteomes" id="UP000321291">
    <property type="component" value="Chromosome"/>
</dbReference>
<dbReference type="CDD" id="cd05266">
    <property type="entry name" value="SDR_a4"/>
    <property type="match status" value="1"/>
</dbReference>
<name>A0A5B8VUP4_9BACT</name>
<dbReference type="OrthoDB" id="751203at2"/>
<dbReference type="EMBL" id="CP042434">
    <property type="protein sequence ID" value="QEC73878.1"/>
    <property type="molecule type" value="Genomic_DNA"/>
</dbReference>
<proteinExistence type="predicted"/>
<dbReference type="AlphaFoldDB" id="A0A5B8VUP4"/>
<feature type="domain" description="NAD(P)-binding" evidence="1">
    <location>
        <begin position="13"/>
        <end position="182"/>
    </location>
</feature>
<dbReference type="RefSeq" id="WP_146787155.1">
    <property type="nucleotide sequence ID" value="NZ_CP042434.1"/>
</dbReference>
<dbReference type="Pfam" id="PF13460">
    <property type="entry name" value="NAD_binding_10"/>
    <property type="match status" value="1"/>
</dbReference>
<protein>
    <submittedName>
        <fullName evidence="2">SDR family oxidoreductase</fullName>
    </submittedName>
</protein>
<dbReference type="Gene3D" id="3.40.50.720">
    <property type="entry name" value="NAD(P)-binding Rossmann-like Domain"/>
    <property type="match status" value="1"/>
</dbReference>
<dbReference type="InterPro" id="IPR036291">
    <property type="entry name" value="NAD(P)-bd_dom_sf"/>
</dbReference>
<dbReference type="InterPro" id="IPR051783">
    <property type="entry name" value="NAD(P)-dependent_oxidoreduct"/>
</dbReference>
<dbReference type="InterPro" id="IPR016040">
    <property type="entry name" value="NAD(P)-bd_dom"/>
</dbReference>
<dbReference type="PANTHER" id="PTHR48079">
    <property type="entry name" value="PROTEIN YEEZ"/>
    <property type="match status" value="1"/>
</dbReference>
<accession>A0A5B8VUP4</accession>
<dbReference type="PANTHER" id="PTHR48079:SF6">
    <property type="entry name" value="NAD(P)-BINDING DOMAIN-CONTAINING PROTEIN-RELATED"/>
    <property type="match status" value="1"/>
</dbReference>
<sequence length="270" mass="30097">MNNSKQMSILGCGWLGLPLGKKLVASGYQVKGSIRQEKKIFGLKNAGIQAYLLGIGAEKIKGDFAQFLEGTEILIIAIPPGLRKQPAENFVDKIKAILPHIEQSDVKKVLFISSTSVYADDNTIVAEDTIPLPETESGKQLLATEQLLKSNNHFQTTILRFGGLIGSDRHPINFLAGKKDLKNPDAPVNLIHLDDCIHIIRKIIEENIWNETFNAVAPFHPTREEYYTDQAKSKGLKIPVFIQNIPIQGKTVSSQKVQDVLKYRFIRNVL</sequence>
<dbReference type="GO" id="GO:0004029">
    <property type="term" value="F:aldehyde dehydrogenase (NAD+) activity"/>
    <property type="evidence" value="ECO:0007669"/>
    <property type="project" value="TreeGrafter"/>
</dbReference>
<reference evidence="2 3" key="1">
    <citation type="journal article" date="2017" name="Int. J. Syst. Evol. Microbiol.">
        <title>Arachidicoccus ginsenosidivorans sp. nov., with ginsenoside-converting activity isolated from ginseng cultivating soil.</title>
        <authorList>
            <person name="Siddiqi M.Z."/>
            <person name="Aslam Z."/>
            <person name="Im W.T."/>
        </authorList>
    </citation>
    <scope>NUCLEOTIDE SEQUENCE [LARGE SCALE GENOMIC DNA]</scope>
    <source>
        <strain evidence="2 3">Gsoil 809</strain>
    </source>
</reference>
<evidence type="ECO:0000313" key="2">
    <source>
        <dbReference type="EMBL" id="QEC73878.1"/>
    </source>
</evidence>
<evidence type="ECO:0000259" key="1">
    <source>
        <dbReference type="Pfam" id="PF13460"/>
    </source>
</evidence>
<organism evidence="2 3">
    <name type="scientific">Arachidicoccus ginsenosidivorans</name>
    <dbReference type="NCBI Taxonomy" id="496057"/>
    <lineage>
        <taxon>Bacteria</taxon>
        <taxon>Pseudomonadati</taxon>
        <taxon>Bacteroidota</taxon>
        <taxon>Chitinophagia</taxon>
        <taxon>Chitinophagales</taxon>
        <taxon>Chitinophagaceae</taxon>
        <taxon>Arachidicoccus</taxon>
    </lineage>
</organism>
<dbReference type="SUPFAM" id="SSF51735">
    <property type="entry name" value="NAD(P)-binding Rossmann-fold domains"/>
    <property type="match status" value="1"/>
</dbReference>
<dbReference type="KEGG" id="agi:FSB73_21660"/>
<gene>
    <name evidence="2" type="ORF">FSB73_21660</name>
</gene>
<keyword evidence="3" id="KW-1185">Reference proteome</keyword>
<dbReference type="GO" id="GO:0005737">
    <property type="term" value="C:cytoplasm"/>
    <property type="evidence" value="ECO:0007669"/>
    <property type="project" value="TreeGrafter"/>
</dbReference>
<evidence type="ECO:0000313" key="3">
    <source>
        <dbReference type="Proteomes" id="UP000321291"/>
    </source>
</evidence>